<keyword evidence="3" id="KW-0812">Transmembrane</keyword>
<dbReference type="GO" id="GO:0030322">
    <property type="term" value="P:stabilization of membrane potential"/>
    <property type="evidence" value="ECO:0007669"/>
    <property type="project" value="TreeGrafter"/>
</dbReference>
<dbReference type="GO" id="GO:0022841">
    <property type="term" value="F:potassium ion leak channel activity"/>
    <property type="evidence" value="ECO:0007669"/>
    <property type="project" value="TreeGrafter"/>
</dbReference>
<comment type="subcellular location">
    <subcellularLocation>
        <location evidence="1">Membrane</location>
        <topology evidence="1">Multi-pass membrane protein</topology>
    </subcellularLocation>
</comment>
<evidence type="ECO:0000313" key="9">
    <source>
        <dbReference type="EMBL" id="VDD96704.1"/>
    </source>
</evidence>
<dbReference type="OrthoDB" id="297496at2759"/>
<dbReference type="GO" id="GO:0005886">
    <property type="term" value="C:plasma membrane"/>
    <property type="evidence" value="ECO:0007669"/>
    <property type="project" value="TreeGrafter"/>
</dbReference>
<proteinExistence type="predicted"/>
<dbReference type="Pfam" id="PF07885">
    <property type="entry name" value="Ion_trans_2"/>
    <property type="match status" value="1"/>
</dbReference>
<sequence length="154" mass="17518">MANKSCDRRTVDASIVWDIDNCYQKNDIAYLHFRRKYGYGNVAPRTSVGRTFCIVYGLIGIPFTLLAIADLGKFVTEVVDLCTNAVVRFTRLVRKRCSGWRSYVSKKKCSIIYGNGLGRAPVDDKLTKVENADDIEKEVEVTVINVAFFWYLTK</sequence>
<keyword evidence="10" id="KW-1185">Reference proteome</keyword>
<dbReference type="InterPro" id="IPR013099">
    <property type="entry name" value="K_chnl_dom"/>
</dbReference>
<keyword evidence="7" id="KW-0407">Ion channel</keyword>
<dbReference type="Proteomes" id="UP000274131">
    <property type="component" value="Unassembled WGS sequence"/>
</dbReference>
<evidence type="ECO:0000313" key="11">
    <source>
        <dbReference type="WBParaSite" id="EVEC_0001223601-mRNA-1"/>
    </source>
</evidence>
<dbReference type="PANTHER" id="PTHR11003:SF335">
    <property type="entry name" value="POTASSIUM CHANNEL DOMAIN-CONTAINING PROTEIN"/>
    <property type="match status" value="1"/>
</dbReference>
<reference evidence="11" key="1">
    <citation type="submission" date="2017-02" db="UniProtKB">
        <authorList>
            <consortium name="WormBaseParasite"/>
        </authorList>
    </citation>
    <scope>IDENTIFICATION</scope>
</reference>
<evidence type="ECO:0000256" key="6">
    <source>
        <dbReference type="ARBA" id="ARBA00023136"/>
    </source>
</evidence>
<evidence type="ECO:0000256" key="5">
    <source>
        <dbReference type="ARBA" id="ARBA00023065"/>
    </source>
</evidence>
<evidence type="ECO:0000256" key="3">
    <source>
        <dbReference type="ARBA" id="ARBA00022692"/>
    </source>
</evidence>
<keyword evidence="6" id="KW-0472">Membrane</keyword>
<dbReference type="GO" id="GO:0015271">
    <property type="term" value="F:outward rectifier potassium channel activity"/>
    <property type="evidence" value="ECO:0007669"/>
    <property type="project" value="TreeGrafter"/>
</dbReference>
<dbReference type="STRING" id="51028.A0A0N4VMQ9"/>
<accession>A0A0N4VMQ9</accession>
<dbReference type="PANTHER" id="PTHR11003">
    <property type="entry name" value="POTASSIUM CHANNEL, SUBFAMILY K"/>
    <property type="match status" value="1"/>
</dbReference>
<dbReference type="EMBL" id="UXUI01012097">
    <property type="protein sequence ID" value="VDD96704.1"/>
    <property type="molecule type" value="Genomic_DNA"/>
</dbReference>
<dbReference type="AlphaFoldDB" id="A0A0N4VMQ9"/>
<keyword evidence="2" id="KW-0813">Transport</keyword>
<gene>
    <name evidence="9" type="ORF">EVEC_LOCUS11455</name>
</gene>
<evidence type="ECO:0000313" key="10">
    <source>
        <dbReference type="Proteomes" id="UP000274131"/>
    </source>
</evidence>
<evidence type="ECO:0000256" key="1">
    <source>
        <dbReference type="ARBA" id="ARBA00004141"/>
    </source>
</evidence>
<evidence type="ECO:0000256" key="2">
    <source>
        <dbReference type="ARBA" id="ARBA00022448"/>
    </source>
</evidence>
<protein>
    <submittedName>
        <fullName evidence="11">Ion_trans_2 domain-containing protein</fullName>
    </submittedName>
</protein>
<evidence type="ECO:0000256" key="7">
    <source>
        <dbReference type="ARBA" id="ARBA00023303"/>
    </source>
</evidence>
<evidence type="ECO:0000259" key="8">
    <source>
        <dbReference type="Pfam" id="PF07885"/>
    </source>
</evidence>
<evidence type="ECO:0000256" key="4">
    <source>
        <dbReference type="ARBA" id="ARBA00022989"/>
    </source>
</evidence>
<name>A0A0N4VMQ9_ENTVE</name>
<reference evidence="9 10" key="2">
    <citation type="submission" date="2018-10" db="EMBL/GenBank/DDBJ databases">
        <authorList>
            <consortium name="Pathogen Informatics"/>
        </authorList>
    </citation>
    <scope>NUCLEOTIDE SEQUENCE [LARGE SCALE GENOMIC DNA]</scope>
</reference>
<dbReference type="WBParaSite" id="EVEC_0001223601-mRNA-1">
    <property type="protein sequence ID" value="EVEC_0001223601-mRNA-1"/>
    <property type="gene ID" value="EVEC_0001223601"/>
</dbReference>
<keyword evidence="5" id="KW-0406">Ion transport</keyword>
<dbReference type="Gene3D" id="1.10.287.70">
    <property type="match status" value="1"/>
</dbReference>
<dbReference type="SUPFAM" id="SSF81324">
    <property type="entry name" value="Voltage-gated potassium channels"/>
    <property type="match status" value="1"/>
</dbReference>
<organism evidence="11">
    <name type="scientific">Enterobius vermicularis</name>
    <name type="common">Human pinworm</name>
    <dbReference type="NCBI Taxonomy" id="51028"/>
    <lineage>
        <taxon>Eukaryota</taxon>
        <taxon>Metazoa</taxon>
        <taxon>Ecdysozoa</taxon>
        <taxon>Nematoda</taxon>
        <taxon>Chromadorea</taxon>
        <taxon>Rhabditida</taxon>
        <taxon>Spirurina</taxon>
        <taxon>Oxyuridomorpha</taxon>
        <taxon>Oxyuroidea</taxon>
        <taxon>Oxyuridae</taxon>
        <taxon>Enterobius</taxon>
    </lineage>
</organism>
<feature type="domain" description="Potassium channel" evidence="8">
    <location>
        <begin position="38"/>
        <end position="76"/>
    </location>
</feature>
<dbReference type="InterPro" id="IPR003280">
    <property type="entry name" value="2pore_dom_K_chnl"/>
</dbReference>
<keyword evidence="4" id="KW-1133">Transmembrane helix</keyword>